<dbReference type="Pfam" id="PF14529">
    <property type="entry name" value="Exo_endo_phos_2"/>
    <property type="match status" value="1"/>
</dbReference>
<gene>
    <name evidence="1" type="ORF">PACLA_8A057941</name>
</gene>
<dbReference type="InterPro" id="IPR005135">
    <property type="entry name" value="Endo/exonuclease/phosphatase"/>
</dbReference>
<evidence type="ECO:0000313" key="2">
    <source>
        <dbReference type="Proteomes" id="UP001152795"/>
    </source>
</evidence>
<dbReference type="Pfam" id="PF00078">
    <property type="entry name" value="RVT_1"/>
    <property type="match status" value="1"/>
</dbReference>
<dbReference type="SUPFAM" id="SSF56219">
    <property type="entry name" value="DNase I-like"/>
    <property type="match status" value="1"/>
</dbReference>
<dbReference type="Gene3D" id="3.60.10.10">
    <property type="entry name" value="Endonuclease/exonuclease/phosphatase"/>
    <property type="match status" value="1"/>
</dbReference>
<dbReference type="AlphaFoldDB" id="A0A7D9JDW3"/>
<organism evidence="1 2">
    <name type="scientific">Paramuricea clavata</name>
    <name type="common">Red gorgonian</name>
    <name type="synonym">Violescent sea-whip</name>
    <dbReference type="NCBI Taxonomy" id="317549"/>
    <lineage>
        <taxon>Eukaryota</taxon>
        <taxon>Metazoa</taxon>
        <taxon>Cnidaria</taxon>
        <taxon>Anthozoa</taxon>
        <taxon>Octocorallia</taxon>
        <taxon>Malacalcyonacea</taxon>
        <taxon>Plexauridae</taxon>
        <taxon>Paramuricea</taxon>
    </lineage>
</organism>
<dbReference type="PROSITE" id="PS50878">
    <property type="entry name" value="RT_POL"/>
    <property type="match status" value="1"/>
</dbReference>
<dbReference type="SUPFAM" id="SSF56672">
    <property type="entry name" value="DNA/RNA polymerases"/>
    <property type="match status" value="1"/>
</dbReference>
<feature type="non-terminal residue" evidence="1">
    <location>
        <position position="1"/>
    </location>
</feature>
<dbReference type="PANTHER" id="PTHR33395">
    <property type="entry name" value="TRANSCRIPTASE, PUTATIVE-RELATED-RELATED"/>
    <property type="match status" value="1"/>
</dbReference>
<proteinExistence type="predicted"/>
<comment type="caution">
    <text evidence="1">The sequence shown here is derived from an EMBL/GenBank/DDBJ whole genome shotgun (WGS) entry which is preliminary data.</text>
</comment>
<protein>
    <submittedName>
        <fullName evidence="1">Uncharacterized protein</fullName>
    </submittedName>
</protein>
<dbReference type="CDD" id="cd01650">
    <property type="entry name" value="RT_nLTR_like"/>
    <property type="match status" value="1"/>
</dbReference>
<sequence length="617" mass="70286">FLLLCNANTLYCSAIKCLYMNARSVVNKRSELQALSIGHDLIFCVESWLKPDVLNCELLPSAEYTIHRRDRVDKVGGGVFLAVRNTILSVRRNDLETNAEIMACELRPNSRRNILAVAFYRPPDSDLNCLKEFKKLLRLASRTKFDQIIVLGDFNLPKINWSTGTATTGDRIHNYFTKIVKDYYLWQLVDFPTREENTLDLILTTIPTRFRNIHGFDDIISTDHKLISFELDLKITKKPNIKRVVYNFKKADWPGLKQTLSNISWDLCFVPNDVDLSLANWSDLFLCAVDSHIPKSSSRNVHDHPWIDNEMRFLLKKKDTQRRIVNKVRSQSAKKKYDDLRCAAKQLLAKKRQEHAHKLKESVATNPKRFWVAEVAGAIQALDPNKACGPDDIPGTLLKYTANEIAPFLCKIFNMSLSTGSFPVLWKRANISPVLKKDDSTLVENYRPISLLCIASKILERCLQHGFLKDLSKAFDKVPHLQLRQRVVLKGTYSDWLPVTSGVPQGSILGPLLFLVYVNDMPDHVTQGSTIALYADDSKLYRTIDSPSTSISLQADLYSLQDWSRVNAMDFSTSKCKVLHMSRKKSAGSLLREYYLSGHKLDAPVETRDLGVTIFDL</sequence>
<dbReference type="OrthoDB" id="5981812at2759"/>
<evidence type="ECO:0000313" key="1">
    <source>
        <dbReference type="EMBL" id="CAB4027326.1"/>
    </source>
</evidence>
<dbReference type="PANTHER" id="PTHR33395:SF22">
    <property type="entry name" value="REVERSE TRANSCRIPTASE DOMAIN-CONTAINING PROTEIN"/>
    <property type="match status" value="1"/>
</dbReference>
<dbReference type="GO" id="GO:0003824">
    <property type="term" value="F:catalytic activity"/>
    <property type="evidence" value="ECO:0007669"/>
    <property type="project" value="InterPro"/>
</dbReference>
<dbReference type="InterPro" id="IPR036691">
    <property type="entry name" value="Endo/exonu/phosph_ase_sf"/>
</dbReference>
<dbReference type="InterPro" id="IPR043502">
    <property type="entry name" value="DNA/RNA_pol_sf"/>
</dbReference>
<dbReference type="Proteomes" id="UP001152795">
    <property type="component" value="Unassembled WGS sequence"/>
</dbReference>
<reference evidence="1" key="1">
    <citation type="submission" date="2020-04" db="EMBL/GenBank/DDBJ databases">
        <authorList>
            <person name="Alioto T."/>
            <person name="Alioto T."/>
            <person name="Gomez Garrido J."/>
        </authorList>
    </citation>
    <scope>NUCLEOTIDE SEQUENCE</scope>
    <source>
        <strain evidence="1">A484AB</strain>
    </source>
</reference>
<dbReference type="InterPro" id="IPR000477">
    <property type="entry name" value="RT_dom"/>
</dbReference>
<accession>A0A7D9JDW3</accession>
<dbReference type="EMBL" id="CACRXK020014738">
    <property type="protein sequence ID" value="CAB4027326.1"/>
    <property type="molecule type" value="Genomic_DNA"/>
</dbReference>
<keyword evidence="2" id="KW-1185">Reference proteome</keyword>
<feature type="non-terminal residue" evidence="1">
    <location>
        <position position="617"/>
    </location>
</feature>
<name>A0A7D9JDW3_PARCT</name>